<name>A0A9Q0QR05_9MAGN</name>
<dbReference type="EMBL" id="JAMYWD010000006">
    <property type="protein sequence ID" value="KAJ4968504.1"/>
    <property type="molecule type" value="Genomic_DNA"/>
</dbReference>
<organism evidence="2 3">
    <name type="scientific">Protea cynaroides</name>
    <dbReference type="NCBI Taxonomy" id="273540"/>
    <lineage>
        <taxon>Eukaryota</taxon>
        <taxon>Viridiplantae</taxon>
        <taxon>Streptophyta</taxon>
        <taxon>Embryophyta</taxon>
        <taxon>Tracheophyta</taxon>
        <taxon>Spermatophyta</taxon>
        <taxon>Magnoliopsida</taxon>
        <taxon>Proteales</taxon>
        <taxon>Proteaceae</taxon>
        <taxon>Protea</taxon>
    </lineage>
</organism>
<comment type="caution">
    <text evidence="2">The sequence shown here is derived from an EMBL/GenBank/DDBJ whole genome shotgun (WGS) entry which is preliminary data.</text>
</comment>
<sequence>MELRSSRSNVHGDFSDLKRKSRLQLNEVKKLHRRLQILEEDIETIKNELFVCVYDCNQLLNEISQKLYDVHQHLGIQRTGEMSENGELLSATNQDQILFLTD</sequence>
<gene>
    <name evidence="2" type="ORF">NE237_015205</name>
</gene>
<evidence type="ECO:0000256" key="1">
    <source>
        <dbReference type="SAM" id="Coils"/>
    </source>
</evidence>
<dbReference type="OrthoDB" id="1676631at2759"/>
<keyword evidence="3" id="KW-1185">Reference proteome</keyword>
<accession>A0A9Q0QR05</accession>
<feature type="coiled-coil region" evidence="1">
    <location>
        <begin position="21"/>
        <end position="48"/>
    </location>
</feature>
<keyword evidence="1" id="KW-0175">Coiled coil</keyword>
<dbReference type="AlphaFoldDB" id="A0A9Q0QR05"/>
<reference evidence="2" key="1">
    <citation type="journal article" date="2023" name="Plant J.">
        <title>The genome of the king protea, Protea cynaroides.</title>
        <authorList>
            <person name="Chang J."/>
            <person name="Duong T.A."/>
            <person name="Schoeman C."/>
            <person name="Ma X."/>
            <person name="Roodt D."/>
            <person name="Barker N."/>
            <person name="Li Z."/>
            <person name="Van de Peer Y."/>
            <person name="Mizrachi E."/>
        </authorList>
    </citation>
    <scope>NUCLEOTIDE SEQUENCE</scope>
    <source>
        <tissue evidence="2">Young leaves</tissue>
    </source>
</reference>
<evidence type="ECO:0000313" key="3">
    <source>
        <dbReference type="Proteomes" id="UP001141806"/>
    </source>
</evidence>
<proteinExistence type="predicted"/>
<dbReference type="Proteomes" id="UP001141806">
    <property type="component" value="Unassembled WGS sequence"/>
</dbReference>
<evidence type="ECO:0000313" key="2">
    <source>
        <dbReference type="EMBL" id="KAJ4968504.1"/>
    </source>
</evidence>
<protein>
    <submittedName>
        <fullName evidence="2">Uncharacterized protein</fullName>
    </submittedName>
</protein>